<dbReference type="EMBL" id="JAHWDF010000005">
    <property type="protein sequence ID" value="MBW2961342.1"/>
    <property type="molecule type" value="Genomic_DNA"/>
</dbReference>
<reference evidence="2 3" key="1">
    <citation type="submission" date="2021-07" db="EMBL/GenBank/DDBJ databases">
        <title>Mesonia aestuariivivens sp. nov., isolated from a tidal flat.</title>
        <authorList>
            <person name="Kim Y.-O."/>
            <person name="Yoon J.-H."/>
        </authorList>
    </citation>
    <scope>NUCLEOTIDE SEQUENCE [LARGE SCALE GENOMIC DNA]</scope>
    <source>
        <strain evidence="2 3">JHPTF-M18</strain>
    </source>
</reference>
<evidence type="ECO:0000313" key="3">
    <source>
        <dbReference type="Proteomes" id="UP000719267"/>
    </source>
</evidence>
<name>A0ABS6W0J5_9FLAO</name>
<proteinExistence type="predicted"/>
<dbReference type="Proteomes" id="UP000719267">
    <property type="component" value="Unassembled WGS sequence"/>
</dbReference>
<evidence type="ECO:0000313" key="2">
    <source>
        <dbReference type="EMBL" id="MBW2961342.1"/>
    </source>
</evidence>
<keyword evidence="3" id="KW-1185">Reference proteome</keyword>
<protein>
    <submittedName>
        <fullName evidence="2">DUF4268 domain-containing protein</fullName>
    </submittedName>
</protein>
<dbReference type="InterPro" id="IPR025364">
    <property type="entry name" value="DUF4268"/>
</dbReference>
<organism evidence="2 3">
    <name type="scientific">Mesonia aestuariivivens</name>
    <dbReference type="NCBI Taxonomy" id="2796128"/>
    <lineage>
        <taxon>Bacteria</taxon>
        <taxon>Pseudomonadati</taxon>
        <taxon>Bacteroidota</taxon>
        <taxon>Flavobacteriia</taxon>
        <taxon>Flavobacteriales</taxon>
        <taxon>Flavobacteriaceae</taxon>
        <taxon>Mesonia</taxon>
    </lineage>
</organism>
<evidence type="ECO:0000259" key="1">
    <source>
        <dbReference type="Pfam" id="PF14088"/>
    </source>
</evidence>
<dbReference type="Pfam" id="PF14088">
    <property type="entry name" value="DUF4268"/>
    <property type="match status" value="1"/>
</dbReference>
<gene>
    <name evidence="2" type="ORF">KW502_05975</name>
</gene>
<feature type="domain" description="DUF4268" evidence="1">
    <location>
        <begin position="10"/>
        <end position="136"/>
    </location>
</feature>
<accession>A0ABS6W0J5</accession>
<comment type="caution">
    <text evidence="2">The sequence shown here is derived from an EMBL/GenBank/DDBJ whole genome shotgun (WGS) entry which is preliminary data.</text>
</comment>
<sequence>MFSREDSKRIREQFWTEFGKQSRKKWILYNTKIKEVSLKFHFDNKKASLGFLITTEDEILKPYYFEKFTNLKALIKEEINNEIVLEEFYETEIGEILSYIYLEKQEVSIHNKKTWPEIFDFFNTQMPKFESFFLSYKDFIED</sequence>
<dbReference type="RefSeq" id="WP_219039630.1">
    <property type="nucleotide sequence ID" value="NZ_JAHWDF010000005.1"/>
</dbReference>